<evidence type="ECO:0000256" key="3">
    <source>
        <dbReference type="ARBA" id="ARBA00022728"/>
    </source>
</evidence>
<dbReference type="GO" id="GO:0005686">
    <property type="term" value="C:U2 snRNP"/>
    <property type="evidence" value="ECO:0007669"/>
    <property type="project" value="TreeGrafter"/>
</dbReference>
<dbReference type="PANTHER" id="PTHR15316">
    <property type="entry name" value="SPLICEOSOME ASSOCIATED PROTEIN 114/SWAP SPLICING FACTOR-RELATED"/>
    <property type="match status" value="1"/>
</dbReference>
<dbReference type="EMBL" id="KV454411">
    <property type="protein sequence ID" value="ODQ64636.1"/>
    <property type="molecule type" value="Genomic_DNA"/>
</dbReference>
<feature type="region of interest" description="Disordered" evidence="7">
    <location>
        <begin position="87"/>
        <end position="116"/>
    </location>
</feature>
<dbReference type="Gene3D" id="1.10.10.790">
    <property type="entry name" value="Surp module"/>
    <property type="match status" value="2"/>
</dbReference>
<dbReference type="SUPFAM" id="SSF109905">
    <property type="entry name" value="Surp module (SWAP domain)"/>
    <property type="match status" value="2"/>
</dbReference>
<dbReference type="GO" id="GO:0045292">
    <property type="term" value="P:mRNA cis splicing, via spliceosome"/>
    <property type="evidence" value="ECO:0007669"/>
    <property type="project" value="InterPro"/>
</dbReference>
<dbReference type="Pfam" id="PF01805">
    <property type="entry name" value="Surp"/>
    <property type="match status" value="2"/>
</dbReference>
<feature type="domain" description="SURP motif" evidence="8">
    <location>
        <begin position="136"/>
        <end position="178"/>
    </location>
</feature>
<feature type="compositionally biased region" description="Basic and acidic residues" evidence="7">
    <location>
        <begin position="321"/>
        <end position="334"/>
    </location>
</feature>
<feature type="region of interest" description="Disordered" evidence="7">
    <location>
        <begin position="321"/>
        <end position="351"/>
    </location>
</feature>
<evidence type="ECO:0000256" key="6">
    <source>
        <dbReference type="ARBA" id="ARBA00023242"/>
    </source>
</evidence>
<dbReference type="AlphaFoldDB" id="A0A1E3PGS0"/>
<dbReference type="GO" id="GO:0071013">
    <property type="term" value="C:catalytic step 2 spliceosome"/>
    <property type="evidence" value="ECO:0007669"/>
    <property type="project" value="TreeGrafter"/>
</dbReference>
<dbReference type="PROSITE" id="PS50128">
    <property type="entry name" value="SURP"/>
    <property type="match status" value="2"/>
</dbReference>
<dbReference type="SMART" id="SM00648">
    <property type="entry name" value="SWAP"/>
    <property type="match status" value="2"/>
</dbReference>
<keyword evidence="10" id="KW-1185">Reference proteome</keyword>
<keyword evidence="5" id="KW-0508">mRNA splicing</keyword>
<sequence>MSTEREATPSESLPEIKVPEGIIIPPQHICDDIERTAAYVSRNGSLFEERLRESKKNEKRFSFLDPEDSYNAYYLFRYKEHKSGRATAVSNSKEDNVDGSATDENQLKQSSNTPKAPAPLLFCPTEPLISALDADIVKVTALYAAVNGPDFVTELARRQALSQQYNFLKPNHSFYGYFQSLINQYKLVISHSNELKERLKDGVERPYHILEKAKDRAEYTVFAQNRAKKLQEEKLAEQKAYEEIDWHDFVVVETIEFTEDDRTNDLPAPLSLTQVKFAKLENRGAGGVLERIEESMPGEMDNYIQPESVSKLSENATDITAEKSPEVEAKESHPKTIRNPLQSTTGPPNMKIRAAGTTRLAKKNRPTNTSEFIQCPFTGEQIPAEKFEEHMRIMLMDPKWKEQKAKADSRASTTNITSAADIAVNAKRFASALGGNDAIETANKKAKKSAVQWDGRYSTMSAAKAQAAFNAGTEEEQKLRAEAEYSKMNTIGPGSKSDKA</sequence>
<gene>
    <name evidence="9" type="ORF">NADFUDRAFT_52267</name>
</gene>
<dbReference type="GO" id="GO:0003723">
    <property type="term" value="F:RNA binding"/>
    <property type="evidence" value="ECO:0007669"/>
    <property type="project" value="InterPro"/>
</dbReference>
<dbReference type="InterPro" id="IPR035967">
    <property type="entry name" value="SWAP/Surp_sf"/>
</dbReference>
<evidence type="ECO:0000256" key="1">
    <source>
        <dbReference type="ARBA" id="ARBA00004123"/>
    </source>
</evidence>
<reference evidence="9 10" key="1">
    <citation type="journal article" date="2016" name="Proc. Natl. Acad. Sci. U.S.A.">
        <title>Comparative genomics of biotechnologically important yeasts.</title>
        <authorList>
            <person name="Riley R."/>
            <person name="Haridas S."/>
            <person name="Wolfe K.H."/>
            <person name="Lopes M.R."/>
            <person name="Hittinger C.T."/>
            <person name="Goeker M."/>
            <person name="Salamov A.A."/>
            <person name="Wisecaver J.H."/>
            <person name="Long T.M."/>
            <person name="Calvey C.H."/>
            <person name="Aerts A.L."/>
            <person name="Barry K.W."/>
            <person name="Choi C."/>
            <person name="Clum A."/>
            <person name="Coughlan A.Y."/>
            <person name="Deshpande S."/>
            <person name="Douglass A.P."/>
            <person name="Hanson S.J."/>
            <person name="Klenk H.-P."/>
            <person name="LaButti K.M."/>
            <person name="Lapidus A."/>
            <person name="Lindquist E.A."/>
            <person name="Lipzen A.M."/>
            <person name="Meier-Kolthoff J.P."/>
            <person name="Ohm R.A."/>
            <person name="Otillar R.P."/>
            <person name="Pangilinan J.L."/>
            <person name="Peng Y."/>
            <person name="Rokas A."/>
            <person name="Rosa C.A."/>
            <person name="Scheuner C."/>
            <person name="Sibirny A.A."/>
            <person name="Slot J.C."/>
            <person name="Stielow J.B."/>
            <person name="Sun H."/>
            <person name="Kurtzman C.P."/>
            <person name="Blackwell M."/>
            <person name="Grigoriev I.V."/>
            <person name="Jeffries T.W."/>
        </authorList>
    </citation>
    <scope>NUCLEOTIDE SEQUENCE [LARGE SCALE GENOMIC DNA]</scope>
    <source>
        <strain evidence="9 10">DSM 6958</strain>
    </source>
</reference>
<keyword evidence="3" id="KW-0747">Spliceosome</keyword>
<evidence type="ECO:0000256" key="4">
    <source>
        <dbReference type="ARBA" id="ARBA00022737"/>
    </source>
</evidence>
<evidence type="ECO:0000256" key="5">
    <source>
        <dbReference type="ARBA" id="ARBA00023187"/>
    </source>
</evidence>
<dbReference type="GO" id="GO:0000381">
    <property type="term" value="P:regulation of alternative mRNA splicing, via spliceosome"/>
    <property type="evidence" value="ECO:0007669"/>
    <property type="project" value="TreeGrafter"/>
</dbReference>
<dbReference type="PANTHER" id="PTHR15316:SF1">
    <property type="entry name" value="SPLICING FACTOR 3A SUBUNIT 1"/>
    <property type="match status" value="1"/>
</dbReference>
<accession>A0A1E3PGS0</accession>
<keyword evidence="2" id="KW-0507">mRNA processing</keyword>
<dbReference type="InterPro" id="IPR045146">
    <property type="entry name" value="SF3A1"/>
</dbReference>
<evidence type="ECO:0000313" key="9">
    <source>
        <dbReference type="EMBL" id="ODQ64636.1"/>
    </source>
</evidence>
<name>A0A1E3PGS0_9ASCO</name>
<evidence type="ECO:0000313" key="10">
    <source>
        <dbReference type="Proteomes" id="UP000095009"/>
    </source>
</evidence>
<evidence type="ECO:0000256" key="2">
    <source>
        <dbReference type="ARBA" id="ARBA00022664"/>
    </source>
</evidence>
<proteinExistence type="predicted"/>
<protein>
    <recommendedName>
        <fullName evidence="8">SURP motif domain-containing protein</fullName>
    </recommendedName>
</protein>
<dbReference type="Proteomes" id="UP000095009">
    <property type="component" value="Unassembled WGS sequence"/>
</dbReference>
<dbReference type="Pfam" id="PF12230">
    <property type="entry name" value="PRP21_like_P"/>
    <property type="match status" value="1"/>
</dbReference>
<keyword evidence="6" id="KW-0539">Nucleus</keyword>
<dbReference type="GO" id="GO:0071004">
    <property type="term" value="C:U2-type prespliceosome"/>
    <property type="evidence" value="ECO:0007669"/>
    <property type="project" value="TreeGrafter"/>
</dbReference>
<evidence type="ECO:0000259" key="8">
    <source>
        <dbReference type="PROSITE" id="PS50128"/>
    </source>
</evidence>
<organism evidence="9 10">
    <name type="scientific">Nadsonia fulvescens var. elongata DSM 6958</name>
    <dbReference type="NCBI Taxonomy" id="857566"/>
    <lineage>
        <taxon>Eukaryota</taxon>
        <taxon>Fungi</taxon>
        <taxon>Dikarya</taxon>
        <taxon>Ascomycota</taxon>
        <taxon>Saccharomycotina</taxon>
        <taxon>Dipodascomycetes</taxon>
        <taxon>Dipodascales</taxon>
        <taxon>Dipodascales incertae sedis</taxon>
        <taxon>Nadsonia</taxon>
    </lineage>
</organism>
<dbReference type="OrthoDB" id="447637at2759"/>
<dbReference type="InterPro" id="IPR022030">
    <property type="entry name" value="SF3A1_dom"/>
</dbReference>
<feature type="compositionally biased region" description="Polar residues" evidence="7">
    <location>
        <begin position="102"/>
        <end position="114"/>
    </location>
</feature>
<feature type="domain" description="SURP motif" evidence="8">
    <location>
        <begin position="32"/>
        <end position="74"/>
    </location>
</feature>
<comment type="subcellular location">
    <subcellularLocation>
        <location evidence="1">Nucleus</location>
    </subcellularLocation>
</comment>
<dbReference type="STRING" id="857566.A0A1E3PGS0"/>
<evidence type="ECO:0000256" key="7">
    <source>
        <dbReference type="SAM" id="MobiDB-lite"/>
    </source>
</evidence>
<keyword evidence="4" id="KW-0677">Repeat</keyword>
<dbReference type="InterPro" id="IPR000061">
    <property type="entry name" value="Surp"/>
</dbReference>